<dbReference type="OrthoDB" id="3852935at2"/>
<gene>
    <name evidence="2" type="ORF">SAMN04489712_102273</name>
</gene>
<feature type="region of interest" description="Disordered" evidence="1">
    <location>
        <begin position="1"/>
        <end position="24"/>
    </location>
</feature>
<proteinExistence type="predicted"/>
<reference evidence="3" key="1">
    <citation type="submission" date="2016-10" db="EMBL/GenBank/DDBJ databases">
        <authorList>
            <person name="Varghese N."/>
            <person name="Submissions S."/>
        </authorList>
    </citation>
    <scope>NUCLEOTIDE SEQUENCE [LARGE SCALE GENOMIC DNA]</scope>
    <source>
        <strain evidence="3">DSM 43163</strain>
    </source>
</reference>
<dbReference type="AlphaFoldDB" id="A0A1H5VDI2"/>
<accession>A0A1H5VDI2</accession>
<dbReference type="EMBL" id="FNVO01000002">
    <property type="protein sequence ID" value="SEF85270.1"/>
    <property type="molecule type" value="Genomic_DNA"/>
</dbReference>
<evidence type="ECO:0000313" key="2">
    <source>
        <dbReference type="EMBL" id="SEF85270.1"/>
    </source>
</evidence>
<dbReference type="Proteomes" id="UP000236723">
    <property type="component" value="Unassembled WGS sequence"/>
</dbReference>
<keyword evidence="3" id="KW-1185">Reference proteome</keyword>
<sequence length="151" mass="15684">MTRLAPPRPADPVPSRDGAPDRLPVSGCAVRLGTGSEGRPALEVYGPGGALIDVMVADSLGAAALRGGVRGRAGRRSAESWAVAWGHLPYGRDVPVVRFRSACGDRPGDTVVVAGAFWVSEASGPSRSVTVRAAGVRTVTARLYRIPGRWA</sequence>
<dbReference type="RefSeq" id="WP_103936551.1">
    <property type="nucleotide sequence ID" value="NZ_FNVO01000002.1"/>
</dbReference>
<organism evidence="2 3">
    <name type="scientific">Thermomonospora echinospora</name>
    <dbReference type="NCBI Taxonomy" id="1992"/>
    <lineage>
        <taxon>Bacteria</taxon>
        <taxon>Bacillati</taxon>
        <taxon>Actinomycetota</taxon>
        <taxon>Actinomycetes</taxon>
        <taxon>Streptosporangiales</taxon>
        <taxon>Thermomonosporaceae</taxon>
        <taxon>Thermomonospora</taxon>
    </lineage>
</organism>
<feature type="compositionally biased region" description="Pro residues" evidence="1">
    <location>
        <begin position="1"/>
        <end position="12"/>
    </location>
</feature>
<evidence type="ECO:0000256" key="1">
    <source>
        <dbReference type="SAM" id="MobiDB-lite"/>
    </source>
</evidence>
<protein>
    <submittedName>
        <fullName evidence="2">Uncharacterized protein</fullName>
    </submittedName>
</protein>
<evidence type="ECO:0000313" key="3">
    <source>
        <dbReference type="Proteomes" id="UP000236723"/>
    </source>
</evidence>
<name>A0A1H5VDI2_9ACTN</name>